<feature type="domain" description="HTH lysR-type" evidence="5">
    <location>
        <begin position="1"/>
        <end position="58"/>
    </location>
</feature>
<dbReference type="Pfam" id="PF00126">
    <property type="entry name" value="HTH_1"/>
    <property type="match status" value="1"/>
</dbReference>
<evidence type="ECO:0000256" key="3">
    <source>
        <dbReference type="ARBA" id="ARBA00023125"/>
    </source>
</evidence>
<dbReference type="GO" id="GO:0003700">
    <property type="term" value="F:DNA-binding transcription factor activity"/>
    <property type="evidence" value="ECO:0007669"/>
    <property type="project" value="InterPro"/>
</dbReference>
<evidence type="ECO:0000313" key="6">
    <source>
        <dbReference type="EMBL" id="SFG78828.1"/>
    </source>
</evidence>
<dbReference type="FunFam" id="1.10.10.10:FF:000001">
    <property type="entry name" value="LysR family transcriptional regulator"/>
    <property type="match status" value="1"/>
</dbReference>
<dbReference type="InterPro" id="IPR005119">
    <property type="entry name" value="LysR_subst-bd"/>
</dbReference>
<dbReference type="PANTHER" id="PTHR30346:SF0">
    <property type="entry name" value="HCA OPERON TRANSCRIPTIONAL ACTIVATOR HCAR"/>
    <property type="match status" value="1"/>
</dbReference>
<protein>
    <submittedName>
        <fullName evidence="6">DNA-binding transcriptional regulator, LysR family</fullName>
    </submittedName>
</protein>
<keyword evidence="3 6" id="KW-0238">DNA-binding</keyword>
<dbReference type="InterPro" id="IPR036390">
    <property type="entry name" value="WH_DNA-bd_sf"/>
</dbReference>
<dbReference type="STRING" id="341036.SAMN05660649_02727"/>
<keyword evidence="7" id="KW-1185">Reference proteome</keyword>
<dbReference type="InterPro" id="IPR036388">
    <property type="entry name" value="WH-like_DNA-bd_sf"/>
</dbReference>
<sequence length="298" mass="33086">MELRHLRYFVAVAEELHFSLAAQKLNIAQPPLSQQIQQLENELGVRLFLRTKRQVKLTYAGKVFLDNARKILNDLERACEATQRAHRGELGKIIVAFTGTATYDILPNLIQLYQARYPLVDLTVFQLVTTAQVEALLTGEIDVGILCAPLEIAELNVGVIRYEPFVVALPADHPLAEKTGGIEAGELAAELFIMTPRKLGPAYYDVIINICHNAGFSPNVVQESGELGTILALVAAKMGISLVPHSLQNIHMEGVVYRQLKNPFPKLQTALAWRKSENSPVVHTFLELATRCFPVLKD</sequence>
<dbReference type="SUPFAM" id="SSF46785">
    <property type="entry name" value="Winged helix' DNA-binding domain"/>
    <property type="match status" value="1"/>
</dbReference>
<dbReference type="PROSITE" id="PS50931">
    <property type="entry name" value="HTH_LYSR"/>
    <property type="match status" value="1"/>
</dbReference>
<reference evidence="7" key="1">
    <citation type="submission" date="2016-10" db="EMBL/GenBank/DDBJ databases">
        <authorList>
            <person name="Varghese N."/>
            <person name="Submissions S."/>
        </authorList>
    </citation>
    <scope>NUCLEOTIDE SEQUENCE [LARGE SCALE GENOMIC DNA]</scope>
    <source>
        <strain evidence="7">DSM 17038</strain>
    </source>
</reference>
<proteinExistence type="inferred from homology"/>
<dbReference type="AlphaFoldDB" id="A0A1I2UP48"/>
<dbReference type="InterPro" id="IPR000847">
    <property type="entry name" value="LysR_HTH_N"/>
</dbReference>
<dbReference type="PANTHER" id="PTHR30346">
    <property type="entry name" value="TRANSCRIPTIONAL DUAL REGULATOR HCAR-RELATED"/>
    <property type="match status" value="1"/>
</dbReference>
<dbReference type="Gene3D" id="1.10.10.10">
    <property type="entry name" value="Winged helix-like DNA-binding domain superfamily/Winged helix DNA-binding domain"/>
    <property type="match status" value="1"/>
</dbReference>
<organism evidence="6 7">
    <name type="scientific">Desulfotruncus arcticus DSM 17038</name>
    <dbReference type="NCBI Taxonomy" id="1121424"/>
    <lineage>
        <taxon>Bacteria</taxon>
        <taxon>Bacillati</taxon>
        <taxon>Bacillota</taxon>
        <taxon>Clostridia</taxon>
        <taxon>Eubacteriales</taxon>
        <taxon>Desulfallaceae</taxon>
        <taxon>Desulfotruncus</taxon>
    </lineage>
</organism>
<dbReference type="GO" id="GO:0003677">
    <property type="term" value="F:DNA binding"/>
    <property type="evidence" value="ECO:0007669"/>
    <property type="project" value="UniProtKB-KW"/>
</dbReference>
<gene>
    <name evidence="6" type="ORF">SAMN05660649_02727</name>
</gene>
<dbReference type="Proteomes" id="UP000199337">
    <property type="component" value="Unassembled WGS sequence"/>
</dbReference>
<dbReference type="CDD" id="cd08414">
    <property type="entry name" value="PBP2_LTTR_aromatics_like"/>
    <property type="match status" value="1"/>
</dbReference>
<accession>A0A1I2UP48</accession>
<dbReference type="SUPFAM" id="SSF53850">
    <property type="entry name" value="Periplasmic binding protein-like II"/>
    <property type="match status" value="1"/>
</dbReference>
<dbReference type="GO" id="GO:0032993">
    <property type="term" value="C:protein-DNA complex"/>
    <property type="evidence" value="ECO:0007669"/>
    <property type="project" value="TreeGrafter"/>
</dbReference>
<evidence type="ECO:0000256" key="4">
    <source>
        <dbReference type="ARBA" id="ARBA00023163"/>
    </source>
</evidence>
<dbReference type="Pfam" id="PF03466">
    <property type="entry name" value="LysR_substrate"/>
    <property type="match status" value="1"/>
</dbReference>
<name>A0A1I2UP48_9FIRM</name>
<evidence type="ECO:0000256" key="1">
    <source>
        <dbReference type="ARBA" id="ARBA00009437"/>
    </source>
</evidence>
<dbReference type="RefSeq" id="WP_092471929.1">
    <property type="nucleotide sequence ID" value="NZ_FOOX01000009.1"/>
</dbReference>
<keyword evidence="2" id="KW-0805">Transcription regulation</keyword>
<evidence type="ECO:0000313" key="7">
    <source>
        <dbReference type="Proteomes" id="UP000199337"/>
    </source>
</evidence>
<dbReference type="PRINTS" id="PR00039">
    <property type="entry name" value="HTHLYSR"/>
</dbReference>
<dbReference type="OrthoDB" id="9803714at2"/>
<comment type="similarity">
    <text evidence="1">Belongs to the LysR transcriptional regulatory family.</text>
</comment>
<dbReference type="EMBL" id="FOOX01000009">
    <property type="protein sequence ID" value="SFG78828.1"/>
    <property type="molecule type" value="Genomic_DNA"/>
</dbReference>
<keyword evidence="4" id="KW-0804">Transcription</keyword>
<dbReference type="Gene3D" id="3.40.190.10">
    <property type="entry name" value="Periplasmic binding protein-like II"/>
    <property type="match status" value="2"/>
</dbReference>
<evidence type="ECO:0000256" key="2">
    <source>
        <dbReference type="ARBA" id="ARBA00023015"/>
    </source>
</evidence>
<evidence type="ECO:0000259" key="5">
    <source>
        <dbReference type="PROSITE" id="PS50931"/>
    </source>
</evidence>